<proteinExistence type="predicted"/>
<reference evidence="2" key="1">
    <citation type="submission" date="2022-07" db="EMBL/GenBank/DDBJ databases">
        <title>Phylogenomic reconstructions and comparative analyses of Kickxellomycotina fungi.</title>
        <authorList>
            <person name="Reynolds N.K."/>
            <person name="Stajich J.E."/>
            <person name="Barry K."/>
            <person name="Grigoriev I.V."/>
            <person name="Crous P."/>
            <person name="Smith M.E."/>
        </authorList>
    </citation>
    <scope>NUCLEOTIDE SEQUENCE</scope>
    <source>
        <strain evidence="2">NRRL 1565</strain>
    </source>
</reference>
<feature type="compositionally biased region" description="Basic and acidic residues" evidence="1">
    <location>
        <begin position="141"/>
        <end position="150"/>
    </location>
</feature>
<evidence type="ECO:0000313" key="2">
    <source>
        <dbReference type="EMBL" id="KAJ2806950.1"/>
    </source>
</evidence>
<evidence type="ECO:0000256" key="1">
    <source>
        <dbReference type="SAM" id="MobiDB-lite"/>
    </source>
</evidence>
<evidence type="ECO:0000313" key="3">
    <source>
        <dbReference type="Proteomes" id="UP001140094"/>
    </source>
</evidence>
<feature type="compositionally biased region" description="Basic and acidic residues" evidence="1">
    <location>
        <begin position="111"/>
        <end position="132"/>
    </location>
</feature>
<dbReference type="Proteomes" id="UP001140094">
    <property type="component" value="Unassembled WGS sequence"/>
</dbReference>
<comment type="caution">
    <text evidence="2">The sequence shown here is derived from an EMBL/GenBank/DDBJ whole genome shotgun (WGS) entry which is preliminary data.</text>
</comment>
<protein>
    <submittedName>
        <fullName evidence="2">Uncharacterized protein</fullName>
    </submittedName>
</protein>
<gene>
    <name evidence="2" type="ORF">H4R20_001486</name>
</gene>
<dbReference type="EMBL" id="JANBUO010000148">
    <property type="protein sequence ID" value="KAJ2806950.1"/>
    <property type="molecule type" value="Genomic_DNA"/>
</dbReference>
<accession>A0A9W8HWY1</accession>
<feature type="compositionally biased region" description="Polar residues" evidence="1">
    <location>
        <begin position="319"/>
        <end position="335"/>
    </location>
</feature>
<feature type="compositionally biased region" description="Low complexity" evidence="1">
    <location>
        <begin position="190"/>
        <end position="214"/>
    </location>
</feature>
<keyword evidence="3" id="KW-1185">Reference proteome</keyword>
<sequence length="335" mass="36706">MPEPLDIVAKQALKTGLPDNERIALERVRGAQRAWRFIGFGAGGLLGFYLSRRNPSKFVRGAMIVVNCLFMSSIADGVASYRGLVKLNDESKYPHIAAAFNDIRQEIARSRGFDPNHPERGRTGTVPHRPDFAHLPPSKTAAERENRHSEFGSAYDDFGSPDYQQQEDQQYQFGNPNLRLGQEAPDQQFGNPNLPLGQQQQQQQFGNPGLGQQQEFGNPSLGQQQQQQQQQTQPQRGTPSAAIASGGQQSAWDAVRRGNGSQTNSWDRLRNQPTQQGSASTGQFKSVWGDSSQGDGFSSSNGLSMASEDFPRAREDFESSSNSNDGKPSGSAFAT</sequence>
<dbReference type="AlphaFoldDB" id="A0A9W8HWY1"/>
<feature type="region of interest" description="Disordered" evidence="1">
    <location>
        <begin position="176"/>
        <end position="335"/>
    </location>
</feature>
<organism evidence="2 3">
    <name type="scientific">Coemansia guatemalensis</name>
    <dbReference type="NCBI Taxonomy" id="2761395"/>
    <lineage>
        <taxon>Eukaryota</taxon>
        <taxon>Fungi</taxon>
        <taxon>Fungi incertae sedis</taxon>
        <taxon>Zoopagomycota</taxon>
        <taxon>Kickxellomycotina</taxon>
        <taxon>Kickxellomycetes</taxon>
        <taxon>Kickxellales</taxon>
        <taxon>Kickxellaceae</taxon>
        <taxon>Coemansia</taxon>
    </lineage>
</organism>
<feature type="compositionally biased region" description="Low complexity" evidence="1">
    <location>
        <begin position="223"/>
        <end position="251"/>
    </location>
</feature>
<feature type="compositionally biased region" description="Polar residues" evidence="1">
    <location>
        <begin position="259"/>
        <end position="284"/>
    </location>
</feature>
<dbReference type="OrthoDB" id="5550032at2759"/>
<feature type="compositionally biased region" description="Low complexity" evidence="1">
    <location>
        <begin position="289"/>
        <end position="302"/>
    </location>
</feature>
<name>A0A9W8HWY1_9FUNG</name>
<feature type="region of interest" description="Disordered" evidence="1">
    <location>
        <begin position="111"/>
        <end position="162"/>
    </location>
</feature>